<feature type="transmembrane region" description="Helical" evidence="8">
    <location>
        <begin position="510"/>
        <end position="535"/>
    </location>
</feature>
<keyword evidence="7 8" id="KW-0472">Membrane</keyword>
<feature type="transmembrane region" description="Helical" evidence="8">
    <location>
        <begin position="193"/>
        <end position="214"/>
    </location>
</feature>
<dbReference type="OrthoDB" id="9761056at2"/>
<feature type="transmembrane region" description="Helical" evidence="8">
    <location>
        <begin position="342"/>
        <end position="361"/>
    </location>
</feature>
<dbReference type="GO" id="GO:0005886">
    <property type="term" value="C:plasma membrane"/>
    <property type="evidence" value="ECO:0000318"/>
    <property type="project" value="GO_Central"/>
</dbReference>
<organism evidence="9 10">
    <name type="scientific">Geobacter sulfurreducens (strain ATCC 51573 / DSM 12127 / PCA)</name>
    <dbReference type="NCBI Taxonomy" id="243231"/>
    <lineage>
        <taxon>Bacteria</taxon>
        <taxon>Pseudomonadati</taxon>
        <taxon>Thermodesulfobacteriota</taxon>
        <taxon>Desulfuromonadia</taxon>
        <taxon>Geobacterales</taxon>
        <taxon>Geobacteraceae</taxon>
        <taxon>Geobacter</taxon>
    </lineage>
</organism>
<keyword evidence="6 8" id="KW-1133">Transmembrane helix</keyword>
<evidence type="ECO:0000256" key="6">
    <source>
        <dbReference type="ARBA" id="ARBA00022989"/>
    </source>
</evidence>
<feature type="transmembrane region" description="Helical" evidence="8">
    <location>
        <begin position="467"/>
        <end position="489"/>
    </location>
</feature>
<keyword evidence="3 8" id="KW-0813">Transport</keyword>
<sequence>MLLEVIPLTLPLLLTLLPIVVILVMLLVFRKAADVSGIIGWLAISVVAWLGFQTAPEVILRSTAAGFIRSFSVSLIVATSLLQMALMEKTGALRRITIFIRTIASDNRAVQIMMINIGFGTLMVAVGATPVSILPPILLAMGYSTYVAIALPAIGYDSLCTYALLGAPIVVFVDIANSFLGKGNEIALHQAGMVFYMFLPVVSTMIGFCMLWIVGKWQAIRDGWLPCLLTGAVIGVVARFTNQYDNLVVLTGVLCGIAVIAAMAAYLVVTGGKVIDRSLLSAEEREFAAAMPLWRAFMPWTLLVILILVLNVPQDLFSWLYRTMKLPIAGLTADGKPLDTRALWQAYTWILVSTILAVPFLKPTGEQLRETVRTWVRRAPRPVFAAAVFFAIGEIMNMAGYDMAAGRFVVPSMVTVLADSSALAFQGMYGEVVAFIGLFGGFITGSEASTIAMFAKYTMTTAKNLDMPLSGLIIVTAGLAFGGGLASVISPAKLQNAAAAIDRIGEEGKVIRIAFVFALLLTLVTSLFVVVLLTVNGMGRVS</sequence>
<evidence type="ECO:0000313" key="9">
    <source>
        <dbReference type="EMBL" id="AAR33560.1"/>
    </source>
</evidence>
<feature type="transmembrane region" description="Helical" evidence="8">
    <location>
        <begin position="35"/>
        <end position="52"/>
    </location>
</feature>
<evidence type="ECO:0000256" key="2">
    <source>
        <dbReference type="ARBA" id="ARBA00010100"/>
    </source>
</evidence>
<dbReference type="InParanoid" id="Q74GM0"/>
<proteinExistence type="inferred from homology"/>
<keyword evidence="5 8" id="KW-0812">Transmembrane</keyword>
<keyword evidence="4 8" id="KW-1003">Cell membrane</keyword>
<dbReference type="PANTHER" id="PTHR30003">
    <property type="entry name" value="L-LACTATE PERMEASE"/>
    <property type="match status" value="1"/>
</dbReference>
<comment type="function">
    <text evidence="8">Uptake of L-lactate across the membrane. Can also transport D-lactate and glycolate.</text>
</comment>
<dbReference type="RefSeq" id="WP_010940901.1">
    <property type="nucleotide sequence ID" value="NC_002939.5"/>
</dbReference>
<gene>
    <name evidence="9" type="ordered locus">GSU0226</name>
</gene>
<dbReference type="EnsemblBacteria" id="AAR33560">
    <property type="protein sequence ID" value="AAR33560"/>
    <property type="gene ID" value="GSU0226"/>
</dbReference>
<dbReference type="PANTHER" id="PTHR30003:SF2">
    <property type="entry name" value="L-LACTATE PERMEASE"/>
    <property type="match status" value="1"/>
</dbReference>
<comment type="similarity">
    <text evidence="2 8">Belongs to the lactate permease family.</text>
</comment>
<evidence type="ECO:0000256" key="4">
    <source>
        <dbReference type="ARBA" id="ARBA00022475"/>
    </source>
</evidence>
<keyword evidence="10" id="KW-1185">Reference proteome</keyword>
<dbReference type="STRING" id="243231.GSU0226"/>
<feature type="transmembrane region" description="Helical" evidence="8">
    <location>
        <begin position="64"/>
        <end position="87"/>
    </location>
</feature>
<comment type="subcellular location">
    <subcellularLocation>
        <location evidence="1 8">Cell membrane</location>
        <topology evidence="1 8">Multi-pass membrane protein</topology>
    </subcellularLocation>
</comment>
<evidence type="ECO:0000256" key="7">
    <source>
        <dbReference type="ARBA" id="ARBA00023136"/>
    </source>
</evidence>
<feature type="transmembrane region" description="Helical" evidence="8">
    <location>
        <begin position="6"/>
        <end position="28"/>
    </location>
</feature>
<feature type="transmembrane region" description="Helical" evidence="8">
    <location>
        <begin position="382"/>
        <end position="399"/>
    </location>
</feature>
<feature type="transmembrane region" description="Helical" evidence="8">
    <location>
        <begin position="247"/>
        <end position="272"/>
    </location>
</feature>
<evidence type="ECO:0000256" key="1">
    <source>
        <dbReference type="ARBA" id="ARBA00004651"/>
    </source>
</evidence>
<dbReference type="GO" id="GO:0015129">
    <property type="term" value="F:lactate transmembrane transporter activity"/>
    <property type="evidence" value="ECO:0007669"/>
    <property type="project" value="UniProtKB-UniRule"/>
</dbReference>
<reference evidence="9 10" key="2">
    <citation type="journal article" date="2012" name="BMC Genomics">
        <title>Comparative genomic analysis of Geobacter sulfurreducens KN400, a strain with enhanced capacity for extracellular electron transfer and electricity production.</title>
        <authorList>
            <person name="Butler J.E."/>
            <person name="Young N.D."/>
            <person name="Aklujkar M."/>
            <person name="Lovley D.R."/>
        </authorList>
    </citation>
    <scope>NUCLEOTIDE SEQUENCE [LARGE SCALE GENOMIC DNA]</scope>
    <source>
        <strain evidence="10">ATCC 51573 / DSM 12127 / PCA</strain>
    </source>
</reference>
<evidence type="ECO:0000256" key="8">
    <source>
        <dbReference type="RuleBase" id="RU365092"/>
    </source>
</evidence>
<accession>Q74GM0</accession>
<dbReference type="EMBL" id="AE017180">
    <property type="protein sequence ID" value="AAR33560.1"/>
    <property type="molecule type" value="Genomic_DNA"/>
</dbReference>
<reference evidence="9 10" key="1">
    <citation type="journal article" date="2003" name="Science">
        <title>Genome of Geobacter sulfurreducens: metal reduction in subsurface environments.</title>
        <authorList>
            <person name="Methe B.A."/>
            <person name="Nelson K.E."/>
            <person name="Eisen J.A."/>
            <person name="Paulsen I.T."/>
            <person name="Nelson W."/>
            <person name="Heidelberg J.F."/>
            <person name="Wu D."/>
            <person name="Wu M."/>
            <person name="Ward N."/>
            <person name="Beanan M.J."/>
            <person name="Dodson R.J."/>
            <person name="Madupu R."/>
            <person name="Brinkac L.M."/>
            <person name="Daugherty S.C."/>
            <person name="DeBoy R.T."/>
            <person name="Durkin A.S."/>
            <person name="Gwinn M."/>
            <person name="Kolonay J.F."/>
            <person name="Sullivan S.A."/>
            <person name="Haft D.H."/>
            <person name="Selengut J."/>
            <person name="Davidsen T.M."/>
            <person name="Zafar N."/>
            <person name="White O."/>
            <person name="Tran B."/>
            <person name="Romero C."/>
            <person name="Forberger H.A."/>
            <person name="Weidman J."/>
            <person name="Khouri H."/>
            <person name="Feldblyum T.V."/>
            <person name="Utterback T.R."/>
            <person name="Van Aken S.E."/>
            <person name="Lovley D.R."/>
            <person name="Fraser C.M."/>
        </authorList>
    </citation>
    <scope>NUCLEOTIDE SEQUENCE [LARGE SCALE GENOMIC DNA]</scope>
    <source>
        <strain evidence="10">ATCC 51573 / DSM 12127 / PCA</strain>
    </source>
</reference>
<feature type="transmembrane region" description="Helical" evidence="8">
    <location>
        <begin position="161"/>
        <end position="181"/>
    </location>
</feature>
<evidence type="ECO:0000256" key="5">
    <source>
        <dbReference type="ARBA" id="ARBA00022692"/>
    </source>
</evidence>
<protein>
    <recommendedName>
        <fullName evidence="8">L-lactate permease</fullName>
    </recommendedName>
</protein>
<dbReference type="Proteomes" id="UP000000577">
    <property type="component" value="Chromosome"/>
</dbReference>
<dbReference type="AlphaFoldDB" id="Q74GM0"/>
<evidence type="ECO:0000313" key="10">
    <source>
        <dbReference type="Proteomes" id="UP000000577"/>
    </source>
</evidence>
<dbReference type="PATRIC" id="fig|243231.5.peg.226"/>
<dbReference type="InterPro" id="IPR003804">
    <property type="entry name" value="Lactate_perm"/>
</dbReference>
<dbReference type="eggNOG" id="COG1620">
    <property type="taxonomic scope" value="Bacteria"/>
</dbReference>
<dbReference type="GO" id="GO:0015295">
    <property type="term" value="F:solute:proton symporter activity"/>
    <property type="evidence" value="ECO:0000318"/>
    <property type="project" value="GO_Central"/>
</dbReference>
<name>Q74GM0_GEOSL</name>
<feature type="transmembrane region" description="Helical" evidence="8">
    <location>
        <begin position="432"/>
        <end position="455"/>
    </location>
</feature>
<dbReference type="HOGENOM" id="CLU_522364_0_0_7"/>
<feature type="transmembrane region" description="Helical" evidence="8">
    <location>
        <begin position="293"/>
        <end position="312"/>
    </location>
</feature>
<dbReference type="KEGG" id="gsu:GSU0226"/>
<dbReference type="Pfam" id="PF02652">
    <property type="entry name" value="Lactate_perm"/>
    <property type="match status" value="1"/>
</dbReference>
<evidence type="ECO:0000256" key="3">
    <source>
        <dbReference type="ARBA" id="ARBA00022448"/>
    </source>
</evidence>